<dbReference type="InterPro" id="IPR003593">
    <property type="entry name" value="AAA+_ATPase"/>
</dbReference>
<dbReference type="InterPro" id="IPR017871">
    <property type="entry name" value="ABC_transporter-like_CS"/>
</dbReference>
<evidence type="ECO:0000256" key="3">
    <source>
        <dbReference type="ARBA" id="ARBA00022840"/>
    </source>
</evidence>
<dbReference type="InterPro" id="IPR003439">
    <property type="entry name" value="ABC_transporter-like_ATP-bd"/>
</dbReference>
<dbReference type="GO" id="GO:0022857">
    <property type="term" value="F:transmembrane transporter activity"/>
    <property type="evidence" value="ECO:0007669"/>
    <property type="project" value="TreeGrafter"/>
</dbReference>
<keyword evidence="7" id="KW-1185">Reference proteome</keyword>
<comment type="similarity">
    <text evidence="4">Belongs to the ABC transporter superfamily. Macrolide exporter (TC 3.A.1.122) family.</text>
</comment>
<evidence type="ECO:0000259" key="5">
    <source>
        <dbReference type="PROSITE" id="PS50893"/>
    </source>
</evidence>
<dbReference type="GO" id="GO:0098796">
    <property type="term" value="C:membrane protein complex"/>
    <property type="evidence" value="ECO:0007669"/>
    <property type="project" value="UniProtKB-ARBA"/>
</dbReference>
<keyword evidence="3 6" id="KW-0067">ATP-binding</keyword>
<evidence type="ECO:0000256" key="1">
    <source>
        <dbReference type="ARBA" id="ARBA00022448"/>
    </source>
</evidence>
<dbReference type="CDD" id="cd03255">
    <property type="entry name" value="ABC_MJ0796_LolCDE_FtsE"/>
    <property type="match status" value="1"/>
</dbReference>
<sequence length="230" mass="26194">MRLRIQDVKKTYMVESVGVPALRGVTLEVDEGEFMAIAGPSGSGKTTLLNLISAIDNYDEGEMWYDDRCTKNLSEEELRLLRRDSLGFIFQNYNLIPVLTVYENVEYPLWLDQELPPEEKRKSQVMKMLESVGLKEYASRYPGQLSGGQKQRVAIARALVRQPKLILADEPTANLDSKTAHQIIELLRECNRVMGVTVIFSTHDNRILDVVDRVVHLEDGIITKDERKEA</sequence>
<evidence type="ECO:0000313" key="7">
    <source>
        <dbReference type="Proteomes" id="UP001056539"/>
    </source>
</evidence>
<keyword evidence="2" id="KW-0547">Nucleotide-binding</keyword>
<proteinExistence type="inferred from homology"/>
<reference evidence="6" key="1">
    <citation type="submission" date="2021-04" db="EMBL/GenBank/DDBJ databases">
        <authorList>
            <person name="Postec A."/>
        </authorList>
    </citation>
    <scope>NUCLEOTIDE SEQUENCE</scope>
    <source>
        <strain evidence="6">F1F22</strain>
    </source>
</reference>
<dbReference type="GO" id="GO:0016887">
    <property type="term" value="F:ATP hydrolysis activity"/>
    <property type="evidence" value="ECO:0007669"/>
    <property type="project" value="InterPro"/>
</dbReference>
<dbReference type="GO" id="GO:0005524">
    <property type="term" value="F:ATP binding"/>
    <property type="evidence" value="ECO:0007669"/>
    <property type="project" value="UniProtKB-KW"/>
</dbReference>
<dbReference type="KEGG" id="taqu:KDW03_04155"/>
<dbReference type="AlphaFoldDB" id="A0AAX3BFU6"/>
<feature type="domain" description="ABC transporter" evidence="5">
    <location>
        <begin position="3"/>
        <end position="230"/>
    </location>
</feature>
<dbReference type="PROSITE" id="PS50893">
    <property type="entry name" value="ABC_TRANSPORTER_2"/>
    <property type="match status" value="1"/>
</dbReference>
<dbReference type="InterPro" id="IPR027417">
    <property type="entry name" value="P-loop_NTPase"/>
</dbReference>
<evidence type="ECO:0000256" key="4">
    <source>
        <dbReference type="ARBA" id="ARBA00038388"/>
    </source>
</evidence>
<organism evidence="6 7">
    <name type="scientific">Thermospira aquatica</name>
    <dbReference type="NCBI Taxonomy" id="2828656"/>
    <lineage>
        <taxon>Bacteria</taxon>
        <taxon>Pseudomonadati</taxon>
        <taxon>Spirochaetota</taxon>
        <taxon>Spirochaetia</taxon>
        <taxon>Brevinematales</taxon>
        <taxon>Thermospiraceae</taxon>
        <taxon>Thermospira</taxon>
    </lineage>
</organism>
<dbReference type="GO" id="GO:0005886">
    <property type="term" value="C:plasma membrane"/>
    <property type="evidence" value="ECO:0007669"/>
    <property type="project" value="TreeGrafter"/>
</dbReference>
<dbReference type="FunFam" id="3.40.50.300:FF:000032">
    <property type="entry name" value="Export ABC transporter ATP-binding protein"/>
    <property type="match status" value="1"/>
</dbReference>
<dbReference type="Proteomes" id="UP001056539">
    <property type="component" value="Chromosome"/>
</dbReference>
<dbReference type="PROSITE" id="PS00211">
    <property type="entry name" value="ABC_TRANSPORTER_1"/>
    <property type="match status" value="1"/>
</dbReference>
<dbReference type="InterPro" id="IPR017911">
    <property type="entry name" value="MacB-like_ATP-bd"/>
</dbReference>
<dbReference type="SUPFAM" id="SSF52540">
    <property type="entry name" value="P-loop containing nucleoside triphosphate hydrolases"/>
    <property type="match status" value="1"/>
</dbReference>
<dbReference type="RefSeq" id="WP_271436134.1">
    <property type="nucleotide sequence ID" value="NZ_CP073355.1"/>
</dbReference>
<evidence type="ECO:0000313" key="6">
    <source>
        <dbReference type="EMBL" id="URA11003.1"/>
    </source>
</evidence>
<dbReference type="Pfam" id="PF00005">
    <property type="entry name" value="ABC_tran"/>
    <property type="match status" value="1"/>
</dbReference>
<evidence type="ECO:0000256" key="2">
    <source>
        <dbReference type="ARBA" id="ARBA00022741"/>
    </source>
</evidence>
<dbReference type="InterPro" id="IPR015854">
    <property type="entry name" value="ABC_transpr_LolD-like"/>
</dbReference>
<gene>
    <name evidence="6" type="ORF">KDW03_04155</name>
</gene>
<dbReference type="SMART" id="SM00382">
    <property type="entry name" value="AAA"/>
    <property type="match status" value="1"/>
</dbReference>
<name>A0AAX3BFU6_9SPIR</name>
<dbReference type="Gene3D" id="3.40.50.300">
    <property type="entry name" value="P-loop containing nucleotide triphosphate hydrolases"/>
    <property type="match status" value="1"/>
</dbReference>
<accession>A0AAX3BFU6</accession>
<protein>
    <submittedName>
        <fullName evidence="6">ABC transporter ATP-binding protein</fullName>
    </submittedName>
</protein>
<dbReference type="EMBL" id="CP073355">
    <property type="protein sequence ID" value="URA11003.1"/>
    <property type="molecule type" value="Genomic_DNA"/>
</dbReference>
<reference evidence="6" key="2">
    <citation type="submission" date="2022-06" db="EMBL/GenBank/DDBJ databases">
        <title>Thermospira aquatica gen. nov., sp. nov.</title>
        <authorList>
            <person name="Ben Ali Gam Z."/>
            <person name="Labat M."/>
        </authorList>
    </citation>
    <scope>NUCLEOTIDE SEQUENCE</scope>
    <source>
        <strain evidence="6">F1F22</strain>
    </source>
</reference>
<dbReference type="PANTHER" id="PTHR24220">
    <property type="entry name" value="IMPORT ATP-BINDING PROTEIN"/>
    <property type="match status" value="1"/>
</dbReference>
<keyword evidence="1" id="KW-0813">Transport</keyword>